<evidence type="ECO:0008006" key="7">
    <source>
        <dbReference type="Google" id="ProtNLM"/>
    </source>
</evidence>
<dbReference type="SUPFAM" id="SSF117070">
    <property type="entry name" value="LEA14-like"/>
    <property type="match status" value="1"/>
</dbReference>
<evidence type="ECO:0000313" key="5">
    <source>
        <dbReference type="EMBL" id="KAL0581564.1"/>
    </source>
</evidence>
<reference evidence="5 6" key="1">
    <citation type="submission" date="2024-02" db="EMBL/GenBank/DDBJ databases">
        <title>A draft genome for the cacao thread blight pathogen Marasmius crinis-equi.</title>
        <authorList>
            <person name="Cohen S.P."/>
            <person name="Baruah I.K."/>
            <person name="Amoako-Attah I."/>
            <person name="Bukari Y."/>
            <person name="Meinhardt L.W."/>
            <person name="Bailey B.A."/>
        </authorList>
    </citation>
    <scope>NUCLEOTIDE SEQUENCE [LARGE SCALE GENOMIC DNA]</scope>
    <source>
        <strain evidence="5 6">GH-76</strain>
    </source>
</reference>
<keyword evidence="4" id="KW-1133">Transmembrane helix</keyword>
<comment type="subcellular location">
    <subcellularLocation>
        <location evidence="1">Membrane</location>
    </subcellularLocation>
</comment>
<dbReference type="PANTHER" id="PTHR31234:SF2">
    <property type="entry name" value="OS05G0199100 PROTEIN"/>
    <property type="match status" value="1"/>
</dbReference>
<feature type="compositionally biased region" description="Low complexity" evidence="3">
    <location>
        <begin position="14"/>
        <end position="38"/>
    </location>
</feature>
<evidence type="ECO:0000256" key="2">
    <source>
        <dbReference type="ARBA" id="ARBA00023136"/>
    </source>
</evidence>
<keyword evidence="4" id="KW-0812">Transmembrane</keyword>
<dbReference type="Gene3D" id="2.60.40.1820">
    <property type="match status" value="1"/>
</dbReference>
<feature type="compositionally biased region" description="Polar residues" evidence="3">
    <location>
        <begin position="70"/>
        <end position="87"/>
    </location>
</feature>
<name>A0ABR3G154_9AGAR</name>
<feature type="region of interest" description="Disordered" evidence="3">
    <location>
        <begin position="1"/>
        <end position="87"/>
    </location>
</feature>
<proteinExistence type="predicted"/>
<accession>A0ABR3G154</accession>
<gene>
    <name evidence="5" type="ORF">V5O48_000493</name>
</gene>
<protein>
    <recommendedName>
        <fullName evidence="7">Late embryogenesis abundant protein LEA-2 subgroup domain-containing protein</fullName>
    </recommendedName>
</protein>
<dbReference type="PANTHER" id="PTHR31234">
    <property type="entry name" value="LATE EMBRYOGENESIS ABUNDANT (LEA) HYDROXYPROLINE-RICH GLYCOPROTEIN FAMILY"/>
    <property type="match status" value="1"/>
</dbReference>
<evidence type="ECO:0000256" key="3">
    <source>
        <dbReference type="SAM" id="MobiDB-lite"/>
    </source>
</evidence>
<evidence type="ECO:0000256" key="1">
    <source>
        <dbReference type="ARBA" id="ARBA00004370"/>
    </source>
</evidence>
<feature type="transmembrane region" description="Helical" evidence="4">
    <location>
        <begin position="112"/>
        <end position="135"/>
    </location>
</feature>
<sequence length="299" mass="32958">MSYRDPYAEQYGNNQYHYNTYSQQQQQYPSYGQAGPQYSDNYPTQYRDYPMEQQATTSHQNARTKDTDETSGFEQGEFTSAKENPSTIREFRRGYQGNMWTRGGKGRCIGRFFCCTILIGLFIIISIVLALALWVRPPSIVVGKAKVTNSSNLINGTGITVPMSVDISVNNPNFFSVKLNQLRADFTYPTGNVPLGNGNLNNVVFESNSQKNFTFPFAIDYKFSDDPSAGALLDIGTKCGLLGGSKSNIDIKYKITVGLRIIVANISPSISDDINFACPFGDAEIQKIKGMLPGGLGGS</sequence>
<dbReference type="EMBL" id="JBAHYK010000008">
    <property type="protein sequence ID" value="KAL0581564.1"/>
    <property type="molecule type" value="Genomic_DNA"/>
</dbReference>
<evidence type="ECO:0000256" key="4">
    <source>
        <dbReference type="SAM" id="Phobius"/>
    </source>
</evidence>
<dbReference type="Proteomes" id="UP001465976">
    <property type="component" value="Unassembled WGS sequence"/>
</dbReference>
<keyword evidence="6" id="KW-1185">Reference proteome</keyword>
<evidence type="ECO:0000313" key="6">
    <source>
        <dbReference type="Proteomes" id="UP001465976"/>
    </source>
</evidence>
<dbReference type="InterPro" id="IPR044839">
    <property type="entry name" value="NDR1-like"/>
</dbReference>
<comment type="caution">
    <text evidence="5">The sequence shown here is derived from an EMBL/GenBank/DDBJ whole genome shotgun (WGS) entry which is preliminary data.</text>
</comment>
<organism evidence="5 6">
    <name type="scientific">Marasmius crinis-equi</name>
    <dbReference type="NCBI Taxonomy" id="585013"/>
    <lineage>
        <taxon>Eukaryota</taxon>
        <taxon>Fungi</taxon>
        <taxon>Dikarya</taxon>
        <taxon>Basidiomycota</taxon>
        <taxon>Agaricomycotina</taxon>
        <taxon>Agaricomycetes</taxon>
        <taxon>Agaricomycetidae</taxon>
        <taxon>Agaricales</taxon>
        <taxon>Marasmiineae</taxon>
        <taxon>Marasmiaceae</taxon>
        <taxon>Marasmius</taxon>
    </lineage>
</organism>
<keyword evidence="2 4" id="KW-0472">Membrane</keyword>